<comment type="caution">
    <text evidence="3">The sequence shown here is derived from an EMBL/GenBank/DDBJ whole genome shotgun (WGS) entry which is preliminary data.</text>
</comment>
<protein>
    <submittedName>
        <fullName evidence="3">Calcium-binding protein</fullName>
    </submittedName>
</protein>
<dbReference type="InterPro" id="IPR011049">
    <property type="entry name" value="Serralysin-like_metalloprot_C"/>
</dbReference>
<dbReference type="PANTHER" id="PTHR38340:SF1">
    <property type="entry name" value="S-LAYER PROTEIN"/>
    <property type="match status" value="1"/>
</dbReference>
<name>A0A4Y8ZKY3_9SPHN</name>
<dbReference type="AlphaFoldDB" id="A0A4Y8ZKY3"/>
<dbReference type="InterPro" id="IPR001343">
    <property type="entry name" value="Hemolysn_Ca-bd"/>
</dbReference>
<dbReference type="PROSITE" id="PS00330">
    <property type="entry name" value="HEMOLYSIN_CALCIUM"/>
    <property type="match status" value="2"/>
</dbReference>
<evidence type="ECO:0000256" key="1">
    <source>
        <dbReference type="ARBA" id="ARBA00004613"/>
    </source>
</evidence>
<accession>A0A4Y8ZKY3</accession>
<dbReference type="InterPro" id="IPR018511">
    <property type="entry name" value="Hemolysin-typ_Ca-bd_CS"/>
</dbReference>
<evidence type="ECO:0000313" key="3">
    <source>
        <dbReference type="EMBL" id="TFI56671.1"/>
    </source>
</evidence>
<feature type="non-terminal residue" evidence="3">
    <location>
        <position position="1"/>
    </location>
</feature>
<dbReference type="OrthoDB" id="7410864at2"/>
<feature type="non-terminal residue" evidence="3">
    <location>
        <position position="294"/>
    </location>
</feature>
<dbReference type="PRINTS" id="PR00313">
    <property type="entry name" value="CABNDNGRPT"/>
</dbReference>
<dbReference type="EMBL" id="SPDV01000060">
    <property type="protein sequence ID" value="TFI56671.1"/>
    <property type="molecule type" value="Genomic_DNA"/>
</dbReference>
<proteinExistence type="predicted"/>
<keyword evidence="4" id="KW-1185">Reference proteome</keyword>
<dbReference type="SUPFAM" id="SSF51120">
    <property type="entry name" value="beta-Roll"/>
    <property type="match status" value="2"/>
</dbReference>
<dbReference type="RefSeq" id="WP_135090056.1">
    <property type="nucleotide sequence ID" value="NZ_SPDV01000060.1"/>
</dbReference>
<organism evidence="3 4">
    <name type="scientific">Sphingomonas parva</name>
    <dbReference type="NCBI Taxonomy" id="2555898"/>
    <lineage>
        <taxon>Bacteria</taxon>
        <taxon>Pseudomonadati</taxon>
        <taxon>Pseudomonadota</taxon>
        <taxon>Alphaproteobacteria</taxon>
        <taxon>Sphingomonadales</taxon>
        <taxon>Sphingomonadaceae</taxon>
        <taxon>Sphingomonas</taxon>
    </lineage>
</organism>
<comment type="subcellular location">
    <subcellularLocation>
        <location evidence="1">Secreted</location>
    </subcellularLocation>
</comment>
<keyword evidence="2" id="KW-0964">Secreted</keyword>
<evidence type="ECO:0000256" key="2">
    <source>
        <dbReference type="ARBA" id="ARBA00022525"/>
    </source>
</evidence>
<dbReference type="Gene3D" id="2.150.10.10">
    <property type="entry name" value="Serralysin-like metalloprotease, C-terminal"/>
    <property type="match status" value="2"/>
</dbReference>
<dbReference type="InterPro" id="IPR050557">
    <property type="entry name" value="RTX_toxin/Mannuronan_C5-epim"/>
</dbReference>
<reference evidence="3 4" key="1">
    <citation type="submission" date="2019-03" db="EMBL/GenBank/DDBJ databases">
        <title>Genome sequence of Sphingomonas sp. 17J27-24.</title>
        <authorList>
            <person name="Kim M."/>
            <person name="Maeng S."/>
            <person name="Sathiyaraj S."/>
        </authorList>
    </citation>
    <scope>NUCLEOTIDE SEQUENCE [LARGE SCALE GENOMIC DNA]</scope>
    <source>
        <strain evidence="3 4">17J27-24</strain>
    </source>
</reference>
<dbReference type="Pfam" id="PF00353">
    <property type="entry name" value="HemolysinCabind"/>
    <property type="match status" value="3"/>
</dbReference>
<dbReference type="PANTHER" id="PTHR38340">
    <property type="entry name" value="S-LAYER PROTEIN"/>
    <property type="match status" value="1"/>
</dbReference>
<dbReference type="Proteomes" id="UP000298213">
    <property type="component" value="Unassembled WGS sequence"/>
</dbReference>
<evidence type="ECO:0000313" key="4">
    <source>
        <dbReference type="Proteomes" id="UP000298213"/>
    </source>
</evidence>
<dbReference type="GO" id="GO:0005509">
    <property type="term" value="F:calcium ion binding"/>
    <property type="evidence" value="ECO:0007669"/>
    <property type="project" value="InterPro"/>
</dbReference>
<gene>
    <name evidence="3" type="ORF">E2493_19010</name>
</gene>
<sequence length="294" mass="28867">AAEVQGGDGIDQGQFVFQGAAVTFSIADNLAGVVTVNGTKISGIEQLVNFTAGRFDDHITGGAYADMVDGLDGNDVLFGEGGDDILSGGADNDLVSGGAGADTLRGGVGHDTLIGGLGDVLIDGGEGVDIGMLDFSAATDRIVFSAATNGTGSANVLGTTISGIERIDFKGGSGNDFISGGAGADTIDGGAGDDALIGYGNVDVLIGGAGNDLISTGDGAAEVQGGDGIDQGQFVFQGAAVTFSIADNLAGVVTVNGTKISGIEQLVNFTAGRFDDHITGGAYADMVDGLDGND</sequence>
<dbReference type="GO" id="GO:0005576">
    <property type="term" value="C:extracellular region"/>
    <property type="evidence" value="ECO:0007669"/>
    <property type="project" value="UniProtKB-SubCell"/>
</dbReference>